<comment type="caution">
    <text evidence="1">The sequence shown here is derived from an EMBL/GenBank/DDBJ whole genome shotgun (WGS) entry which is preliminary data.</text>
</comment>
<organism evidence="1">
    <name type="scientific">marine sediment metagenome</name>
    <dbReference type="NCBI Taxonomy" id="412755"/>
    <lineage>
        <taxon>unclassified sequences</taxon>
        <taxon>metagenomes</taxon>
        <taxon>ecological metagenomes</taxon>
    </lineage>
</organism>
<accession>A0A0F8XNM4</accession>
<name>A0A0F8XNM4_9ZZZZ</name>
<gene>
    <name evidence="1" type="ORF">LCGC14_3001020</name>
</gene>
<sequence>MPWELLPGTKPGLEPIIKKVTEAYDCERIVTAGIAELINATFVSPTLQITVVVGQAVYESITDEFTSHLEKNNIRILRSRHLRYDLIVVM</sequence>
<proteinExistence type="predicted"/>
<dbReference type="AlphaFoldDB" id="A0A0F8XNM4"/>
<evidence type="ECO:0000313" key="1">
    <source>
        <dbReference type="EMBL" id="KKK62770.1"/>
    </source>
</evidence>
<protein>
    <submittedName>
        <fullName evidence="1">Uncharacterized protein</fullName>
    </submittedName>
</protein>
<reference evidence="1" key="1">
    <citation type="journal article" date="2015" name="Nature">
        <title>Complex archaea that bridge the gap between prokaryotes and eukaryotes.</title>
        <authorList>
            <person name="Spang A."/>
            <person name="Saw J.H."/>
            <person name="Jorgensen S.L."/>
            <person name="Zaremba-Niedzwiedzka K."/>
            <person name="Martijn J."/>
            <person name="Lind A.E."/>
            <person name="van Eijk R."/>
            <person name="Schleper C."/>
            <person name="Guy L."/>
            <person name="Ettema T.J."/>
        </authorList>
    </citation>
    <scope>NUCLEOTIDE SEQUENCE</scope>
</reference>
<dbReference type="EMBL" id="LAZR01061839">
    <property type="protein sequence ID" value="KKK62770.1"/>
    <property type="molecule type" value="Genomic_DNA"/>
</dbReference>